<reference evidence="4" key="1">
    <citation type="journal article" date="2024" name="IScience">
        <title>Strigolactones Initiate the Formation of Haustorium-like Structures in Castilleja.</title>
        <authorList>
            <person name="Buerger M."/>
            <person name="Peterson D."/>
            <person name="Chory J."/>
        </authorList>
    </citation>
    <scope>NUCLEOTIDE SEQUENCE [LARGE SCALE GENOMIC DNA]</scope>
</reference>
<name>A0ABD3BCN4_9LAMI</name>
<evidence type="ECO:0000256" key="1">
    <source>
        <dbReference type="ARBA" id="ARBA00034773"/>
    </source>
</evidence>
<dbReference type="Proteomes" id="UP001632038">
    <property type="component" value="Unassembled WGS sequence"/>
</dbReference>
<accession>A0ABD3BCN4</accession>
<organism evidence="3 4">
    <name type="scientific">Castilleja foliolosa</name>
    <dbReference type="NCBI Taxonomy" id="1961234"/>
    <lineage>
        <taxon>Eukaryota</taxon>
        <taxon>Viridiplantae</taxon>
        <taxon>Streptophyta</taxon>
        <taxon>Embryophyta</taxon>
        <taxon>Tracheophyta</taxon>
        <taxon>Spermatophyta</taxon>
        <taxon>Magnoliopsida</taxon>
        <taxon>eudicotyledons</taxon>
        <taxon>Gunneridae</taxon>
        <taxon>Pentapetalae</taxon>
        <taxon>asterids</taxon>
        <taxon>lamiids</taxon>
        <taxon>Lamiales</taxon>
        <taxon>Orobanchaceae</taxon>
        <taxon>Pedicularideae</taxon>
        <taxon>Castillejinae</taxon>
        <taxon>Castilleja</taxon>
    </lineage>
</organism>
<feature type="region of interest" description="Disordered" evidence="2">
    <location>
        <begin position="17"/>
        <end position="62"/>
    </location>
</feature>
<dbReference type="PANTHER" id="PTHR33083">
    <property type="entry name" value="EXPRESSED PROTEIN"/>
    <property type="match status" value="1"/>
</dbReference>
<dbReference type="AlphaFoldDB" id="A0ABD3BCN4"/>
<evidence type="ECO:0000256" key="2">
    <source>
        <dbReference type="SAM" id="MobiDB-lite"/>
    </source>
</evidence>
<keyword evidence="4" id="KW-1185">Reference proteome</keyword>
<sequence>MADEFQESEILFREITEAEDSTNHDGGDFPVTGDGETRNNITNKRRKLIEPENKKNSSIPINIPETHVSRNTWFRSDFGGEEGEFVPPHVIIGRRVAGKVAAFSLCTGSGRTLKGRHLSEFRNSILRMTGFLET</sequence>
<dbReference type="PANTHER" id="PTHR33083:SF49">
    <property type="entry name" value="SENESCENCE REGULATOR"/>
    <property type="match status" value="1"/>
</dbReference>
<protein>
    <recommendedName>
        <fullName evidence="5">Senescence regulator</fullName>
    </recommendedName>
</protein>
<evidence type="ECO:0008006" key="5">
    <source>
        <dbReference type="Google" id="ProtNLM"/>
    </source>
</evidence>
<dbReference type="GO" id="GO:0010150">
    <property type="term" value="P:leaf senescence"/>
    <property type="evidence" value="ECO:0007669"/>
    <property type="project" value="UniProtKB-ARBA"/>
</dbReference>
<dbReference type="InterPro" id="IPR007608">
    <property type="entry name" value="Senescence_reg_S40"/>
</dbReference>
<evidence type="ECO:0000313" key="3">
    <source>
        <dbReference type="EMBL" id="KAL3615158.1"/>
    </source>
</evidence>
<comment type="similarity">
    <text evidence="1">Belongs to the senescence regulator S40 family.</text>
</comment>
<gene>
    <name evidence="3" type="ORF">CASFOL_040819</name>
</gene>
<dbReference type="EMBL" id="JAVIJP010000100">
    <property type="protein sequence ID" value="KAL3615158.1"/>
    <property type="molecule type" value="Genomic_DNA"/>
</dbReference>
<dbReference type="Pfam" id="PF04520">
    <property type="entry name" value="Senescence_reg"/>
    <property type="match status" value="1"/>
</dbReference>
<feature type="compositionally biased region" description="Basic and acidic residues" evidence="2">
    <location>
        <begin position="17"/>
        <end position="27"/>
    </location>
</feature>
<proteinExistence type="inferred from homology"/>
<evidence type="ECO:0000313" key="4">
    <source>
        <dbReference type="Proteomes" id="UP001632038"/>
    </source>
</evidence>
<comment type="caution">
    <text evidence="3">The sequence shown here is derived from an EMBL/GenBank/DDBJ whole genome shotgun (WGS) entry which is preliminary data.</text>
</comment>